<comment type="caution">
    <text evidence="1">The sequence shown here is derived from an EMBL/GenBank/DDBJ whole genome shotgun (WGS) entry which is preliminary data.</text>
</comment>
<accession>A0A645H2B7</accession>
<reference evidence="1" key="1">
    <citation type="submission" date="2019-08" db="EMBL/GenBank/DDBJ databases">
        <authorList>
            <person name="Kucharzyk K."/>
            <person name="Murdoch R.W."/>
            <person name="Higgins S."/>
            <person name="Loffler F."/>
        </authorList>
    </citation>
    <scope>NUCLEOTIDE SEQUENCE</scope>
</reference>
<gene>
    <name evidence="1" type="ORF">SDC9_177450</name>
</gene>
<proteinExistence type="predicted"/>
<dbReference type="AlphaFoldDB" id="A0A645H2B7"/>
<sequence>MIDNTEILKLLSKLSDEQKDVLIDFLRQLQMPQETVNSQ</sequence>
<organism evidence="1">
    <name type="scientific">bioreactor metagenome</name>
    <dbReference type="NCBI Taxonomy" id="1076179"/>
    <lineage>
        <taxon>unclassified sequences</taxon>
        <taxon>metagenomes</taxon>
        <taxon>ecological metagenomes</taxon>
    </lineage>
</organism>
<name>A0A645H2B7_9ZZZZ</name>
<protein>
    <submittedName>
        <fullName evidence="1">Uncharacterized protein</fullName>
    </submittedName>
</protein>
<evidence type="ECO:0000313" key="1">
    <source>
        <dbReference type="EMBL" id="MPN29993.1"/>
    </source>
</evidence>
<dbReference type="EMBL" id="VSSQ01080941">
    <property type="protein sequence ID" value="MPN29993.1"/>
    <property type="molecule type" value="Genomic_DNA"/>
</dbReference>